<proteinExistence type="predicted"/>
<name>A0A8J9YJX3_9NEOP</name>
<evidence type="ECO:0000313" key="1">
    <source>
        <dbReference type="EMBL" id="CAH0729435.1"/>
    </source>
</evidence>
<keyword evidence="2" id="KW-1185">Reference proteome</keyword>
<feature type="non-terminal residue" evidence="1">
    <location>
        <position position="100"/>
    </location>
</feature>
<sequence>MLCRPNVAWDTEKGEREKGLSGRLVNITQEHVIGLLAAVGESGSGVTHRGVSRRRAVTRQPFRFAPRRRAFTLLASYGKNHNDNENQLCNSFHQLRIFIG</sequence>
<gene>
    <name evidence="1" type="ORF">BINO364_LOCUS14518</name>
</gene>
<reference evidence="1" key="1">
    <citation type="submission" date="2021-12" db="EMBL/GenBank/DDBJ databases">
        <authorList>
            <person name="Martin H S."/>
        </authorList>
    </citation>
    <scope>NUCLEOTIDE SEQUENCE</scope>
</reference>
<accession>A0A8J9YJX3</accession>
<evidence type="ECO:0000313" key="2">
    <source>
        <dbReference type="Proteomes" id="UP000838878"/>
    </source>
</evidence>
<protein>
    <submittedName>
        <fullName evidence="1">Uncharacterized protein</fullName>
    </submittedName>
</protein>
<dbReference type="AlphaFoldDB" id="A0A8J9YJX3"/>
<dbReference type="Proteomes" id="UP000838878">
    <property type="component" value="Chromosome 8"/>
</dbReference>
<organism evidence="1 2">
    <name type="scientific">Brenthis ino</name>
    <name type="common">lesser marbled fritillary</name>
    <dbReference type="NCBI Taxonomy" id="405034"/>
    <lineage>
        <taxon>Eukaryota</taxon>
        <taxon>Metazoa</taxon>
        <taxon>Ecdysozoa</taxon>
        <taxon>Arthropoda</taxon>
        <taxon>Hexapoda</taxon>
        <taxon>Insecta</taxon>
        <taxon>Pterygota</taxon>
        <taxon>Neoptera</taxon>
        <taxon>Endopterygota</taxon>
        <taxon>Lepidoptera</taxon>
        <taxon>Glossata</taxon>
        <taxon>Ditrysia</taxon>
        <taxon>Papilionoidea</taxon>
        <taxon>Nymphalidae</taxon>
        <taxon>Heliconiinae</taxon>
        <taxon>Argynnini</taxon>
        <taxon>Brenthis</taxon>
    </lineage>
</organism>
<dbReference type="EMBL" id="OV170228">
    <property type="protein sequence ID" value="CAH0729435.1"/>
    <property type="molecule type" value="Genomic_DNA"/>
</dbReference>